<evidence type="ECO:0000313" key="4">
    <source>
        <dbReference type="Proteomes" id="UP000517765"/>
    </source>
</evidence>
<dbReference type="AlphaFoldDB" id="A0A5P0YJJ4"/>
<comment type="caution">
    <text evidence="2">The sequence shown here is derived from an EMBL/GenBank/DDBJ whole genome shotgun (WGS) entry which is preliminary data.</text>
</comment>
<evidence type="ECO:0008006" key="5">
    <source>
        <dbReference type="Google" id="ProtNLM"/>
    </source>
</evidence>
<accession>A0A5P0YJJ4</accession>
<sequence>MTAASTVVTEAAVKALLNEQTTVRVRPRYEGSNICTWIGFKHVNYMVEEAVLDHFRQVGMPARALYEEHGLGLDIVALDTRILHAFHMDDLAEAVVAPDTKAAKAAKAAKAGKAGKGGKGDDNTVALRVTINVERDGVVHKAVTAKVRVSLRIDTYLDSAGEVPAELARFAVARLGEQREAEPRLPFDTEDGILDQLLEGKNAYGWTWHIPYPYCHFTERLQMSGYLRLMEEGKDRFVADRGISIKTLLDDRRWIPVVPRSEITILDEAMMEEDLYITYEVEEVFKDFTYTSRMNFYVIRDGELLRTATGTIVHGYAVIRNRRDWSLENFDQRVLDAVNGDGIKGAAPRHW</sequence>
<dbReference type="Proteomes" id="UP000320857">
    <property type="component" value="Unassembled WGS sequence"/>
</dbReference>
<gene>
    <name evidence="2" type="ORF">FNX44_001030</name>
    <name evidence="1" type="ORF">H3147_06680</name>
</gene>
<reference evidence="1" key="3">
    <citation type="journal article" name="Syst. Appl. Microbiol.">
        <title>Streptomyces alkaliterrae sp. nov., isolated from an alkaline soil, and emended descriptions of Streptomyces alkaliphilus, Streptomyces calidiresistens and Streptomyces durbertensis.</title>
        <authorList>
            <person name="Swiecimska M."/>
            <person name="Golinska P."/>
            <person name="Nouioui I."/>
            <person name="Wypij M."/>
            <person name="Rai M."/>
            <person name="Sangal V."/>
            <person name="Goodfellow M."/>
        </authorList>
    </citation>
    <scope>NUCLEOTIDE SEQUENCE</scope>
    <source>
        <strain evidence="1">OF8</strain>
    </source>
</reference>
<keyword evidence="3" id="KW-1185">Reference proteome</keyword>
<protein>
    <recommendedName>
        <fullName evidence="5">Thioesterase</fullName>
    </recommendedName>
</protein>
<evidence type="ECO:0000313" key="3">
    <source>
        <dbReference type="Proteomes" id="UP000320857"/>
    </source>
</evidence>
<name>A0A5P0YJJ4_9ACTN</name>
<reference evidence="2 3" key="1">
    <citation type="submission" date="2019-10" db="EMBL/GenBank/DDBJ databases">
        <title>Streptomyces sp. nov., a novel actinobacterium isolated from alkaline environment.</title>
        <authorList>
            <person name="Golinska P."/>
        </authorList>
    </citation>
    <scope>NUCLEOTIDE SEQUENCE [LARGE SCALE GENOMIC DNA]</scope>
    <source>
        <strain evidence="2 3">OF1</strain>
    </source>
</reference>
<dbReference type="InterPro" id="IPR029069">
    <property type="entry name" value="HotDog_dom_sf"/>
</dbReference>
<dbReference type="EMBL" id="JABJXA010000026">
    <property type="protein sequence ID" value="MBB1258517.1"/>
    <property type="molecule type" value="Genomic_DNA"/>
</dbReference>
<dbReference type="Gene3D" id="3.10.129.10">
    <property type="entry name" value="Hotdog Thioesterase"/>
    <property type="match status" value="1"/>
</dbReference>
<dbReference type="EMBL" id="VJYK02000004">
    <property type="protein sequence ID" value="MQS00485.1"/>
    <property type="molecule type" value="Genomic_DNA"/>
</dbReference>
<reference evidence="4" key="2">
    <citation type="submission" date="2020-05" db="EMBL/GenBank/DDBJ databases">
        <title>Classification of alakaliphilic streptomycetes isolated from an alkaline soil next to Lonar Crater, India and a proposal for the recognition of Streptomyces alkaliterrae sp. nov.</title>
        <authorList>
            <person name="Golinska P."/>
        </authorList>
    </citation>
    <scope>NUCLEOTIDE SEQUENCE [LARGE SCALE GENOMIC DNA]</scope>
    <source>
        <strain evidence="4">OF8</strain>
    </source>
</reference>
<dbReference type="SUPFAM" id="SSF54637">
    <property type="entry name" value="Thioesterase/thiol ester dehydrase-isomerase"/>
    <property type="match status" value="1"/>
</dbReference>
<dbReference type="RefSeq" id="WP_143645967.1">
    <property type="nucleotide sequence ID" value="NZ_JABJXA010000026.1"/>
</dbReference>
<evidence type="ECO:0000313" key="2">
    <source>
        <dbReference type="EMBL" id="MQS00485.1"/>
    </source>
</evidence>
<evidence type="ECO:0000313" key="1">
    <source>
        <dbReference type="EMBL" id="MBB1258517.1"/>
    </source>
</evidence>
<organism evidence="2 3">
    <name type="scientific">Streptomyces alkaliterrae</name>
    <dbReference type="NCBI Taxonomy" id="2213162"/>
    <lineage>
        <taxon>Bacteria</taxon>
        <taxon>Bacillati</taxon>
        <taxon>Actinomycetota</taxon>
        <taxon>Actinomycetes</taxon>
        <taxon>Kitasatosporales</taxon>
        <taxon>Streptomycetaceae</taxon>
        <taxon>Streptomyces</taxon>
    </lineage>
</organism>
<dbReference type="Proteomes" id="UP000517765">
    <property type="component" value="Unassembled WGS sequence"/>
</dbReference>
<dbReference type="OrthoDB" id="4556615at2"/>
<proteinExistence type="predicted"/>